<proteinExistence type="predicted"/>
<gene>
    <name evidence="1" type="ORF">PG986_011063</name>
</gene>
<protein>
    <submittedName>
        <fullName evidence="1">Hsp70 family protein</fullName>
    </submittedName>
</protein>
<evidence type="ECO:0000313" key="1">
    <source>
        <dbReference type="EMBL" id="KAK7946742.1"/>
    </source>
</evidence>
<evidence type="ECO:0000313" key="2">
    <source>
        <dbReference type="Proteomes" id="UP001391051"/>
    </source>
</evidence>
<name>A0ABR1Q412_9PEZI</name>
<dbReference type="Proteomes" id="UP001391051">
    <property type="component" value="Unassembled WGS sequence"/>
</dbReference>
<dbReference type="InterPro" id="IPR043129">
    <property type="entry name" value="ATPase_NBD"/>
</dbReference>
<keyword evidence="2" id="KW-1185">Reference proteome</keyword>
<dbReference type="Gene3D" id="3.30.420.40">
    <property type="match status" value="1"/>
</dbReference>
<organism evidence="1 2">
    <name type="scientific">Apiospora aurea</name>
    <dbReference type="NCBI Taxonomy" id="335848"/>
    <lineage>
        <taxon>Eukaryota</taxon>
        <taxon>Fungi</taxon>
        <taxon>Dikarya</taxon>
        <taxon>Ascomycota</taxon>
        <taxon>Pezizomycotina</taxon>
        <taxon>Sordariomycetes</taxon>
        <taxon>Xylariomycetidae</taxon>
        <taxon>Amphisphaeriales</taxon>
        <taxon>Apiosporaceae</taxon>
        <taxon>Apiospora</taxon>
    </lineage>
</organism>
<comment type="caution">
    <text evidence="1">The sequence shown here is derived from an EMBL/GenBank/DDBJ whole genome shotgun (WGS) entry which is preliminary data.</text>
</comment>
<reference evidence="1 2" key="1">
    <citation type="submission" date="2023-01" db="EMBL/GenBank/DDBJ databases">
        <title>Analysis of 21 Apiospora genomes using comparative genomics revels a genus with tremendous synthesis potential of carbohydrate active enzymes and secondary metabolites.</title>
        <authorList>
            <person name="Sorensen T."/>
        </authorList>
    </citation>
    <scope>NUCLEOTIDE SEQUENCE [LARGE SCALE GENOMIC DNA]</scope>
    <source>
        <strain evidence="1 2">CBS 24483</strain>
    </source>
</reference>
<dbReference type="GeneID" id="92080347"/>
<accession>A0ABR1Q412</accession>
<sequence>MASPIKVVLAFDFGTTYSGVSYAYRKPGATPTPIIRWPGDSGRFSTEVKVPTIISYNGPTDFKWGYQVKPTDKSTVGIKLLLDPDQDKPSYLPGSGKKTALRNLPKPAVDIAADYIGAVYKHALEQIRTSSVGNFFDTCEREAFLLSPLCGRTKPRTSRFRLGSVSMIKEPEAAAIYTLSEQSLALQKGDICLICDAGGGTVDLITYEVAQSSPLELAEVVPGSGGMAGAIGLNKRFEDAVRELIGDSDMGTFKSMPDGWAIVLNQFETEIKRNFSGESNETHYIPLSWPETRRQPGREPGEQHLEHEVIFDPLVRDVIRLIDDQVQASRQKYPSRPIKAIFLVGGFGSNAYLKGRIEKSYQVTQVVQPANASSAIMDGAVMHCLTHGPKIVSRRATCHYGVKGWFVQRIPEDIGKRTWYDDKDGITRVKRMGWNIIKGQELKEEKIKISFVHTADDPYTHADMLIDQTLYFSKTHSPQVYPDDDVIKCCRLKASLWSARYYMRKIPVGAHGKPYWILNYGVVVTAKANLHFSLEVNGKEYGSVEASFQ</sequence>
<dbReference type="CDD" id="cd10170">
    <property type="entry name" value="ASKHA_NBD_HSP70"/>
    <property type="match status" value="1"/>
</dbReference>
<dbReference type="SUPFAM" id="SSF53067">
    <property type="entry name" value="Actin-like ATPase domain"/>
    <property type="match status" value="2"/>
</dbReference>
<dbReference type="EMBL" id="JAQQWE010000007">
    <property type="protein sequence ID" value="KAK7946742.1"/>
    <property type="molecule type" value="Genomic_DNA"/>
</dbReference>
<dbReference type="RefSeq" id="XP_066696776.1">
    <property type="nucleotide sequence ID" value="XM_066847285.1"/>
</dbReference>
<dbReference type="PANTHER" id="PTHR14187">
    <property type="entry name" value="ALPHA KINASE/ELONGATION FACTOR 2 KINASE"/>
    <property type="match status" value="1"/>
</dbReference>
<dbReference type="PANTHER" id="PTHR14187:SF5">
    <property type="entry name" value="HEAT SHOCK 70 KDA PROTEIN 12A"/>
    <property type="match status" value="1"/>
</dbReference>